<dbReference type="PANTHER" id="PTHR42085:SF1">
    <property type="entry name" value="F-BOX DOMAIN-CONTAINING PROTEIN"/>
    <property type="match status" value="1"/>
</dbReference>
<accession>A0A7C8MDG4</accession>
<dbReference type="EMBL" id="JAADJZ010000001">
    <property type="protein sequence ID" value="KAF2877760.1"/>
    <property type="molecule type" value="Genomic_DNA"/>
</dbReference>
<keyword evidence="2" id="KW-1185">Reference proteome</keyword>
<protein>
    <submittedName>
        <fullName evidence="1">Uncharacterized protein</fullName>
    </submittedName>
</protein>
<name>A0A7C8MDG4_9PLEO</name>
<reference evidence="1 2" key="1">
    <citation type="submission" date="2020-01" db="EMBL/GenBank/DDBJ databases">
        <authorList>
            <consortium name="DOE Joint Genome Institute"/>
            <person name="Haridas S."/>
            <person name="Albert R."/>
            <person name="Binder M."/>
            <person name="Bloem J."/>
            <person name="Labutti K."/>
            <person name="Salamov A."/>
            <person name="Andreopoulos B."/>
            <person name="Baker S.E."/>
            <person name="Barry K."/>
            <person name="Bills G."/>
            <person name="Bluhm B.H."/>
            <person name="Cannon C."/>
            <person name="Castanera R."/>
            <person name="Culley D.E."/>
            <person name="Daum C."/>
            <person name="Ezra D."/>
            <person name="Gonzalez J.B."/>
            <person name="Henrissat B."/>
            <person name="Kuo A."/>
            <person name="Liang C."/>
            <person name="Lipzen A."/>
            <person name="Lutzoni F."/>
            <person name="Magnuson J."/>
            <person name="Mondo S."/>
            <person name="Nolan M."/>
            <person name="Ohm R."/>
            <person name="Pangilinan J."/>
            <person name="Park H.-J.H."/>
            <person name="Ramirez L."/>
            <person name="Alfaro M."/>
            <person name="Sun H."/>
            <person name="Tritt A."/>
            <person name="Yoshinaga Y."/>
            <person name="Zwiers L.-H.L."/>
            <person name="Turgeon B.G."/>
            <person name="Goodwin S.B."/>
            <person name="Spatafora J.W."/>
            <person name="Crous P.W."/>
            <person name="Grigoriev I.V."/>
        </authorList>
    </citation>
    <scope>NUCLEOTIDE SEQUENCE [LARGE SCALE GENOMIC DNA]</scope>
    <source>
        <strain evidence="1 2">CBS 611.86</strain>
    </source>
</reference>
<proteinExistence type="predicted"/>
<evidence type="ECO:0000313" key="1">
    <source>
        <dbReference type="EMBL" id="KAF2877760.1"/>
    </source>
</evidence>
<dbReference type="AlphaFoldDB" id="A0A7C8MDG4"/>
<comment type="caution">
    <text evidence="1">The sequence shown here is derived from an EMBL/GenBank/DDBJ whole genome shotgun (WGS) entry which is preliminary data.</text>
</comment>
<sequence>MASTNSTPLFLKLPAELRNMIYEYALTEQVPLFATPHNANRVPKLYVAGGLFPQPPDIPFEDWARGFEVNQLRYVCRQMHDETRGLALALNNLTFHGRKSGGRTGSRQFEDFLECISSISKNYIHNVTILDERTRHPMIYDFCRQHPASRVIIRYATAVPATTGFFSRDPTSWLALHCALRQMFRGDPGVTLVPHHRESQRFDRCCSKLRLNSANTGNRGPFLDNFRLTLSQLHPDELYPVAMPMPSDDEAAVNVRVEQIRQLFEIGC</sequence>
<dbReference type="PANTHER" id="PTHR42085">
    <property type="entry name" value="F-BOX DOMAIN-CONTAINING PROTEIN"/>
    <property type="match status" value="1"/>
</dbReference>
<evidence type="ECO:0000313" key="2">
    <source>
        <dbReference type="Proteomes" id="UP000481861"/>
    </source>
</evidence>
<dbReference type="Proteomes" id="UP000481861">
    <property type="component" value="Unassembled WGS sequence"/>
</dbReference>
<gene>
    <name evidence="1" type="ORF">BDV95DRAFT_588794</name>
</gene>
<dbReference type="OrthoDB" id="3715222at2759"/>
<organism evidence="1 2">
    <name type="scientific">Massariosphaeria phaeospora</name>
    <dbReference type="NCBI Taxonomy" id="100035"/>
    <lineage>
        <taxon>Eukaryota</taxon>
        <taxon>Fungi</taxon>
        <taxon>Dikarya</taxon>
        <taxon>Ascomycota</taxon>
        <taxon>Pezizomycotina</taxon>
        <taxon>Dothideomycetes</taxon>
        <taxon>Pleosporomycetidae</taxon>
        <taxon>Pleosporales</taxon>
        <taxon>Pleosporales incertae sedis</taxon>
        <taxon>Massariosphaeria</taxon>
    </lineage>
</organism>
<dbReference type="InterPro" id="IPR038883">
    <property type="entry name" value="AN11006-like"/>
</dbReference>